<keyword evidence="2" id="KW-1185">Reference proteome</keyword>
<reference evidence="1 2" key="1">
    <citation type="submission" date="2019-08" db="EMBL/GenBank/DDBJ databases">
        <title>In-depth cultivation of the pig gut microbiome towards novel bacterial diversity and tailored functional studies.</title>
        <authorList>
            <person name="Wylensek D."/>
            <person name="Hitch T.C.A."/>
            <person name="Clavel T."/>
        </authorList>
    </citation>
    <scope>NUCLEOTIDE SEQUENCE [LARGE SCALE GENOMIC DNA]</scope>
    <source>
        <strain evidence="1 2">WCA-383-APC-5B</strain>
    </source>
</reference>
<organism evidence="1 2">
    <name type="scientific">Inconstantimicrobium porci</name>
    <dbReference type="NCBI Taxonomy" id="2652291"/>
    <lineage>
        <taxon>Bacteria</taxon>
        <taxon>Bacillati</taxon>
        <taxon>Bacillota</taxon>
        <taxon>Clostridia</taxon>
        <taxon>Eubacteriales</taxon>
        <taxon>Clostridiaceae</taxon>
        <taxon>Inconstantimicrobium</taxon>
    </lineage>
</organism>
<comment type="caution">
    <text evidence="1">The sequence shown here is derived from an EMBL/GenBank/DDBJ whole genome shotgun (WGS) entry which is preliminary data.</text>
</comment>
<dbReference type="Proteomes" id="UP000460287">
    <property type="component" value="Unassembled WGS sequence"/>
</dbReference>
<dbReference type="InterPro" id="IPR021321">
    <property type="entry name" value="DUF2922"/>
</dbReference>
<dbReference type="RefSeq" id="WP_154531280.1">
    <property type="nucleotide sequence ID" value="NZ_JAQXTV010000077.1"/>
</dbReference>
<dbReference type="EMBL" id="VULX01000010">
    <property type="protein sequence ID" value="MSR91387.1"/>
    <property type="molecule type" value="Genomic_DNA"/>
</dbReference>
<evidence type="ECO:0000313" key="2">
    <source>
        <dbReference type="Proteomes" id="UP000460287"/>
    </source>
</evidence>
<name>A0A7X2MYE2_9CLOT</name>
<protein>
    <submittedName>
        <fullName evidence="1">DUF2922 domain-containing protein</fullName>
    </submittedName>
</protein>
<evidence type="ECO:0000313" key="1">
    <source>
        <dbReference type="EMBL" id="MSR91387.1"/>
    </source>
</evidence>
<sequence length="72" mass="7976">MEYSLTLNFVTSEGQKAAIRISDVKSEISQEQISALMDTIIEKDIFITSKGSLVSKASAQLVGKNTEKYDFK</sequence>
<proteinExistence type="predicted"/>
<gene>
    <name evidence="1" type="ORF">FYJ33_08160</name>
</gene>
<dbReference type="AlphaFoldDB" id="A0A7X2MYE2"/>
<dbReference type="Pfam" id="PF11148">
    <property type="entry name" value="DUF2922"/>
    <property type="match status" value="1"/>
</dbReference>
<accession>A0A7X2MYE2</accession>